<feature type="transmembrane region" description="Helical" evidence="7">
    <location>
        <begin position="12"/>
        <end position="33"/>
    </location>
</feature>
<keyword evidence="3" id="KW-1003">Cell membrane</keyword>
<keyword evidence="4 7" id="KW-0812">Transmembrane</keyword>
<evidence type="ECO:0000256" key="6">
    <source>
        <dbReference type="ARBA" id="ARBA00023136"/>
    </source>
</evidence>
<accession>A0ABW0HLV3</accession>
<feature type="transmembrane region" description="Helical" evidence="7">
    <location>
        <begin position="78"/>
        <end position="95"/>
    </location>
</feature>
<sequence>MGLVFDPQVWHISAWEMTLRILLALALGGLIGLERELGGHSAGFRTHILVTMGSAVIVLLSAYGFSEFASEPNVRLDPSRLAAQVVSGIGFLGAGTIMRTGLTVSGLTTAASLWVSAAIGLSAGAGFYYCAIISTVLVVISLFGLNKAEKRFSRTKKVREVQIKMEKKSSGLGGVLSYLHQSGLQINKLTVDSEDRPGSEGGSCLLLHIQVKLKKVKKYEEVLASLVVMEGVLSLETLDVTA</sequence>
<keyword evidence="10" id="KW-1185">Reference proteome</keyword>
<feature type="transmembrane region" description="Helical" evidence="7">
    <location>
        <begin position="45"/>
        <end position="66"/>
    </location>
</feature>
<organism evidence="9 10">
    <name type="scientific">Cohnella soli</name>
    <dbReference type="NCBI Taxonomy" id="425005"/>
    <lineage>
        <taxon>Bacteria</taxon>
        <taxon>Bacillati</taxon>
        <taxon>Bacillota</taxon>
        <taxon>Bacilli</taxon>
        <taxon>Bacillales</taxon>
        <taxon>Paenibacillaceae</taxon>
        <taxon>Cohnella</taxon>
    </lineage>
</organism>
<reference evidence="10" key="1">
    <citation type="journal article" date="2019" name="Int. J. Syst. Evol. Microbiol.">
        <title>The Global Catalogue of Microorganisms (GCM) 10K type strain sequencing project: providing services to taxonomists for standard genome sequencing and annotation.</title>
        <authorList>
            <consortium name="The Broad Institute Genomics Platform"/>
            <consortium name="The Broad Institute Genome Sequencing Center for Infectious Disease"/>
            <person name="Wu L."/>
            <person name="Ma J."/>
        </authorList>
    </citation>
    <scope>NUCLEOTIDE SEQUENCE [LARGE SCALE GENOMIC DNA]</scope>
    <source>
        <strain evidence="10">CGMCC 1.18575</strain>
    </source>
</reference>
<name>A0ABW0HLV3_9BACL</name>
<evidence type="ECO:0000256" key="3">
    <source>
        <dbReference type="ARBA" id="ARBA00022475"/>
    </source>
</evidence>
<keyword evidence="6 7" id="KW-0472">Membrane</keyword>
<dbReference type="RefSeq" id="WP_378129164.1">
    <property type="nucleotide sequence ID" value="NZ_JBHSMI010000003.1"/>
</dbReference>
<proteinExistence type="inferred from homology"/>
<comment type="subcellular location">
    <subcellularLocation>
        <location evidence="1">Cell membrane</location>
        <topology evidence="1">Multi-pass membrane protein</topology>
    </subcellularLocation>
</comment>
<dbReference type="PRINTS" id="PR01837">
    <property type="entry name" value="MGTCSAPBPROT"/>
</dbReference>
<evidence type="ECO:0000256" key="1">
    <source>
        <dbReference type="ARBA" id="ARBA00004651"/>
    </source>
</evidence>
<evidence type="ECO:0000256" key="2">
    <source>
        <dbReference type="ARBA" id="ARBA00009298"/>
    </source>
</evidence>
<dbReference type="InterPro" id="IPR049177">
    <property type="entry name" value="MgtC_SapB_SrpB_YhiD_N"/>
</dbReference>
<evidence type="ECO:0000256" key="5">
    <source>
        <dbReference type="ARBA" id="ARBA00022989"/>
    </source>
</evidence>
<feature type="domain" description="MgtC/SapB/SrpB/YhiD N-terminal" evidence="8">
    <location>
        <begin position="21"/>
        <end position="150"/>
    </location>
</feature>
<keyword evidence="5 7" id="KW-1133">Transmembrane helix</keyword>
<dbReference type="InterPro" id="IPR003416">
    <property type="entry name" value="MgtC/SapB/SrpB/YhiD_fam"/>
</dbReference>
<evidence type="ECO:0000256" key="7">
    <source>
        <dbReference type="SAM" id="Phobius"/>
    </source>
</evidence>
<evidence type="ECO:0000313" key="9">
    <source>
        <dbReference type="EMBL" id="MFC5401524.1"/>
    </source>
</evidence>
<evidence type="ECO:0000256" key="4">
    <source>
        <dbReference type="ARBA" id="ARBA00022692"/>
    </source>
</evidence>
<dbReference type="Pfam" id="PF02308">
    <property type="entry name" value="MgtC"/>
    <property type="match status" value="1"/>
</dbReference>
<evidence type="ECO:0000259" key="8">
    <source>
        <dbReference type="Pfam" id="PF02308"/>
    </source>
</evidence>
<dbReference type="PANTHER" id="PTHR33778">
    <property type="entry name" value="PROTEIN MGTC"/>
    <property type="match status" value="1"/>
</dbReference>
<comment type="caution">
    <text evidence="9">The sequence shown here is derived from an EMBL/GenBank/DDBJ whole genome shotgun (WGS) entry which is preliminary data.</text>
</comment>
<protein>
    <submittedName>
        <fullName evidence="9">MgtC/SapB family protein</fullName>
    </submittedName>
</protein>
<comment type="similarity">
    <text evidence="2">Belongs to the MgtC/SapB family.</text>
</comment>
<evidence type="ECO:0000313" key="10">
    <source>
        <dbReference type="Proteomes" id="UP001596113"/>
    </source>
</evidence>
<feature type="transmembrane region" description="Helical" evidence="7">
    <location>
        <begin position="126"/>
        <end position="145"/>
    </location>
</feature>
<dbReference type="EMBL" id="JBHSMI010000003">
    <property type="protein sequence ID" value="MFC5401524.1"/>
    <property type="molecule type" value="Genomic_DNA"/>
</dbReference>
<dbReference type="PANTHER" id="PTHR33778:SF1">
    <property type="entry name" value="MAGNESIUM TRANSPORTER YHID-RELATED"/>
    <property type="match status" value="1"/>
</dbReference>
<dbReference type="Proteomes" id="UP001596113">
    <property type="component" value="Unassembled WGS sequence"/>
</dbReference>
<gene>
    <name evidence="9" type="ORF">ACFPOF_02155</name>
</gene>